<dbReference type="Proteomes" id="UP001500827">
    <property type="component" value="Unassembled WGS sequence"/>
</dbReference>
<protein>
    <submittedName>
        <fullName evidence="1">Uncharacterized protein</fullName>
    </submittedName>
</protein>
<accession>A0ABP7L127</accession>
<sequence>MIHRGHKPAYTKETKPVTVAVANYIPVDPNSDFFRVVPGTRLSFRIPAHFLVSKWNLMGGDQESIVMEANSKTLRPWQECLAGTLERPVPRCPGERPLLIRIWSDIRPAVPMTIRPDLKAFPAEDRTSFDGRQVRPVGESDGYQIVGYDDVWTRRPESRVSYFGKTNLYSSSLFLYPQNYQKEEVKFVDCVKIDTFCKAYLPFRGKWVEFQVYKDQMSEIREIASGIVQTLSKLLAR</sequence>
<keyword evidence="2" id="KW-1185">Reference proteome</keyword>
<comment type="caution">
    <text evidence="1">The sequence shown here is derived from an EMBL/GenBank/DDBJ whole genome shotgun (WGS) entry which is preliminary data.</text>
</comment>
<reference evidence="2" key="1">
    <citation type="journal article" date="2019" name="Int. J. Syst. Evol. Microbiol.">
        <title>The Global Catalogue of Microorganisms (GCM) 10K type strain sequencing project: providing services to taxonomists for standard genome sequencing and annotation.</title>
        <authorList>
            <consortium name="The Broad Institute Genomics Platform"/>
            <consortium name="The Broad Institute Genome Sequencing Center for Infectious Disease"/>
            <person name="Wu L."/>
            <person name="Ma J."/>
        </authorList>
    </citation>
    <scope>NUCLEOTIDE SEQUENCE [LARGE SCALE GENOMIC DNA]</scope>
    <source>
        <strain evidence="2">JCM 17543</strain>
    </source>
</reference>
<name>A0ABP7L127_9SPHN</name>
<evidence type="ECO:0000313" key="2">
    <source>
        <dbReference type="Proteomes" id="UP001500827"/>
    </source>
</evidence>
<proteinExistence type="predicted"/>
<evidence type="ECO:0000313" key="1">
    <source>
        <dbReference type="EMBL" id="GAA3889992.1"/>
    </source>
</evidence>
<organism evidence="1 2">
    <name type="scientific">Sphingomonas limnosediminicola</name>
    <dbReference type="NCBI Taxonomy" id="940133"/>
    <lineage>
        <taxon>Bacteria</taxon>
        <taxon>Pseudomonadati</taxon>
        <taxon>Pseudomonadota</taxon>
        <taxon>Alphaproteobacteria</taxon>
        <taxon>Sphingomonadales</taxon>
        <taxon>Sphingomonadaceae</taxon>
        <taxon>Sphingomonas</taxon>
    </lineage>
</organism>
<dbReference type="EMBL" id="BAABBM010000001">
    <property type="protein sequence ID" value="GAA3889992.1"/>
    <property type="molecule type" value="Genomic_DNA"/>
</dbReference>
<gene>
    <name evidence="1" type="ORF">GCM10022276_06270</name>
</gene>
<dbReference type="RefSeq" id="WP_344698235.1">
    <property type="nucleotide sequence ID" value="NZ_BAABBM010000001.1"/>
</dbReference>